<reference evidence="2 3" key="1">
    <citation type="submission" date="2019-03" db="EMBL/GenBank/DDBJ databases">
        <title>First draft genome of Liparis tanakae, snailfish: a comprehensive survey of snailfish specific genes.</title>
        <authorList>
            <person name="Kim W."/>
            <person name="Song I."/>
            <person name="Jeong J.-H."/>
            <person name="Kim D."/>
            <person name="Kim S."/>
            <person name="Ryu S."/>
            <person name="Song J.Y."/>
            <person name="Lee S.K."/>
        </authorList>
    </citation>
    <scope>NUCLEOTIDE SEQUENCE [LARGE SCALE GENOMIC DNA]</scope>
    <source>
        <tissue evidence="2">Muscle</tissue>
    </source>
</reference>
<evidence type="ECO:0000313" key="2">
    <source>
        <dbReference type="EMBL" id="TNN51715.1"/>
    </source>
</evidence>
<evidence type="ECO:0000256" key="1">
    <source>
        <dbReference type="SAM" id="MobiDB-lite"/>
    </source>
</evidence>
<comment type="caution">
    <text evidence="2">The sequence shown here is derived from an EMBL/GenBank/DDBJ whole genome shotgun (WGS) entry which is preliminary data.</text>
</comment>
<protein>
    <submittedName>
        <fullName evidence="2">Uncharacterized protein</fullName>
    </submittedName>
</protein>
<accession>A0A4Z2GEW5</accession>
<dbReference type="EMBL" id="SRLO01000572">
    <property type="protein sequence ID" value="TNN51715.1"/>
    <property type="molecule type" value="Genomic_DNA"/>
</dbReference>
<feature type="region of interest" description="Disordered" evidence="1">
    <location>
        <begin position="1"/>
        <end position="32"/>
    </location>
</feature>
<keyword evidence="3" id="KW-1185">Reference proteome</keyword>
<gene>
    <name evidence="2" type="ORF">EYF80_038065</name>
</gene>
<proteinExistence type="predicted"/>
<dbReference type="AlphaFoldDB" id="A0A4Z2GEW5"/>
<sequence length="105" mass="11857">MPFIKESATDEETGRGGGGRLHPGGNVYNSVDSRRGVGDVGIRIPDVPPLTMMVTYDTHFTRSGYDCRRLQSPLWEKVRCRTRFLVGGAYQRNWKALAIPHPRRL</sequence>
<organism evidence="2 3">
    <name type="scientific">Liparis tanakae</name>
    <name type="common">Tanaka's snailfish</name>
    <dbReference type="NCBI Taxonomy" id="230148"/>
    <lineage>
        <taxon>Eukaryota</taxon>
        <taxon>Metazoa</taxon>
        <taxon>Chordata</taxon>
        <taxon>Craniata</taxon>
        <taxon>Vertebrata</taxon>
        <taxon>Euteleostomi</taxon>
        <taxon>Actinopterygii</taxon>
        <taxon>Neopterygii</taxon>
        <taxon>Teleostei</taxon>
        <taxon>Neoteleostei</taxon>
        <taxon>Acanthomorphata</taxon>
        <taxon>Eupercaria</taxon>
        <taxon>Perciformes</taxon>
        <taxon>Cottioidei</taxon>
        <taxon>Cottales</taxon>
        <taxon>Liparidae</taxon>
        <taxon>Liparis</taxon>
    </lineage>
</organism>
<dbReference type="Proteomes" id="UP000314294">
    <property type="component" value="Unassembled WGS sequence"/>
</dbReference>
<evidence type="ECO:0000313" key="3">
    <source>
        <dbReference type="Proteomes" id="UP000314294"/>
    </source>
</evidence>
<name>A0A4Z2GEW5_9TELE</name>